<sequence length="492" mass="54700">MGLWKLLKRPMYIIFILGITILMPPSGVQGAYIIAPPTSLRVALALDMASAEFAVSEGNYELVDYMTQRVISPVPGSGSWVVAPAGNAGIQISNNGQPVGGLASSLVVLRQKNPAEQNIFRFKNKRYRGDLLIENLNGKLQMINLIDVEQYLYGVVGAEIGMTAPDEALKAQAIVSRTYALYYKERPQLHYDLGTTTLWQVYGGYDMEVLSGERVKKAVDETRGIVIYYDNSLIQAFFHANSGGYTESAENVWYANIPYIKPVAAPEDAHALQVPQQAGWPAVTYQWEKTFTRQELLDQIKKWNSEHPDNQVNVGEILDFSASRQAINPVTREYLPYETASKRVTQFDIIGQKGVKSFFRDQIRSVLGLKSTLFTISLDSTVNIWTAFGTLDTFNMTKDLLATNVDGMVSKFNGNNGNYYVISAEGVKTVPKVFTNVKISGKGHGHGLGMSQWGARGMAAAGDNHKKILEHYYNQDRNDGRLTLKIYQPVLK</sequence>
<dbReference type="OrthoDB" id="9794671at2"/>
<dbReference type="EMBL" id="CP045798">
    <property type="protein sequence ID" value="QNB45288.1"/>
    <property type="molecule type" value="Genomic_DNA"/>
</dbReference>
<dbReference type="PANTHER" id="PTHR30032">
    <property type="entry name" value="N-ACETYLMURAMOYL-L-ALANINE AMIDASE-RELATED"/>
    <property type="match status" value="1"/>
</dbReference>
<proteinExistence type="predicted"/>
<accession>A0A7G6DZN4</accession>
<dbReference type="RefSeq" id="WP_034421757.1">
    <property type="nucleotide sequence ID" value="NZ_CP045798.1"/>
</dbReference>
<dbReference type="KEGG" id="tfr:BR63_02550"/>
<evidence type="ECO:0000259" key="1">
    <source>
        <dbReference type="Pfam" id="PF08486"/>
    </source>
</evidence>
<dbReference type="PANTHER" id="PTHR30032:SF4">
    <property type="entry name" value="AMIDASE ENHANCER"/>
    <property type="match status" value="1"/>
</dbReference>
<dbReference type="InterPro" id="IPR013693">
    <property type="entry name" value="SpoIID/LytB_N"/>
</dbReference>
<organism evidence="2 3">
    <name type="scientific">Thermanaerosceptrum fracticalcis</name>
    <dbReference type="NCBI Taxonomy" id="1712410"/>
    <lineage>
        <taxon>Bacteria</taxon>
        <taxon>Bacillati</taxon>
        <taxon>Bacillota</taxon>
        <taxon>Clostridia</taxon>
        <taxon>Eubacteriales</taxon>
        <taxon>Peptococcaceae</taxon>
        <taxon>Thermanaerosceptrum</taxon>
    </lineage>
</organism>
<dbReference type="NCBIfam" id="TIGR02669">
    <property type="entry name" value="SpoIID_LytB"/>
    <property type="match status" value="1"/>
</dbReference>
<gene>
    <name evidence="2" type="ORF">BR63_02550</name>
</gene>
<reference evidence="2 3" key="1">
    <citation type="journal article" date="2019" name="Front. Microbiol.">
        <title>Thermoanaerosceptrum fracticalcis gen. nov. sp. nov., a Novel Fumarate-Fermenting Microorganism From a Deep Fractured Carbonate Aquifer of the US Great Basin.</title>
        <authorList>
            <person name="Hamilton-Brehm S.D."/>
            <person name="Stewart L.E."/>
            <person name="Zavarin M."/>
            <person name="Caldwell M."/>
            <person name="Lawson P.A."/>
            <person name="Onstott T.C."/>
            <person name="Grzymski J."/>
            <person name="Neveux I."/>
            <person name="Lollar B.S."/>
            <person name="Russell C.E."/>
            <person name="Moser D.P."/>
        </authorList>
    </citation>
    <scope>NUCLEOTIDE SEQUENCE [LARGE SCALE GENOMIC DNA]</scope>
    <source>
        <strain evidence="2 3">DRI-13</strain>
    </source>
</reference>
<dbReference type="GO" id="GO:0030288">
    <property type="term" value="C:outer membrane-bounded periplasmic space"/>
    <property type="evidence" value="ECO:0007669"/>
    <property type="project" value="TreeGrafter"/>
</dbReference>
<evidence type="ECO:0000313" key="2">
    <source>
        <dbReference type="EMBL" id="QNB45288.1"/>
    </source>
</evidence>
<dbReference type="AlphaFoldDB" id="A0A7G6DZN4"/>
<protein>
    <submittedName>
        <fullName evidence="2">SpoIID/LytB domain-containing protein</fullName>
    </submittedName>
</protein>
<dbReference type="InterPro" id="IPR013486">
    <property type="entry name" value="SpoIID/LytB"/>
</dbReference>
<dbReference type="InterPro" id="IPR051922">
    <property type="entry name" value="Bact_Sporulation_Assoc"/>
</dbReference>
<dbReference type="GO" id="GO:0030435">
    <property type="term" value="P:sporulation resulting in formation of a cellular spore"/>
    <property type="evidence" value="ECO:0007669"/>
    <property type="project" value="InterPro"/>
</dbReference>
<dbReference type="Proteomes" id="UP000515847">
    <property type="component" value="Chromosome"/>
</dbReference>
<dbReference type="Pfam" id="PF08486">
    <property type="entry name" value="SpoIID"/>
    <property type="match status" value="1"/>
</dbReference>
<name>A0A7G6DZN4_THEFR</name>
<evidence type="ECO:0000313" key="3">
    <source>
        <dbReference type="Proteomes" id="UP000515847"/>
    </source>
</evidence>
<keyword evidence="3" id="KW-1185">Reference proteome</keyword>
<feature type="domain" description="Sporulation stage II protein D amidase enhancer LytB N-terminal" evidence="1">
    <location>
        <begin position="137"/>
        <end position="229"/>
    </location>
</feature>